<accession>A0A1H4G2V1</accession>
<dbReference type="STRING" id="89524.SAMN05444370_13311"/>
<sequence>MLRLGGLTGAIAACVGGAATAGAWTQPAGAGFSSVGSSYYALRGGGYEELGLTSYIEYGALDWLTLGAVIEASQPIGAAGDQPGDTGAVALARVRLAVGPHGDPFAAQLSVGAPLNDVVNDVAPQRDDDEIETDFRLLYGRGFSSPFGDGWANAEAGVRLRSGINSDEFRLDLTVGVRPTERWLTFVQAFVTRSLGNEDPFGSDYDVLKIAPSAGYRITPELTLVVGTEHEVAGRDITLGDRFRLSIWRSF</sequence>
<reference evidence="1 2" key="1">
    <citation type="submission" date="2016-10" db="EMBL/GenBank/DDBJ databases">
        <authorList>
            <person name="de Groot N.N."/>
        </authorList>
    </citation>
    <scope>NUCLEOTIDE SEQUENCE [LARGE SCALE GENOMIC DNA]</scope>
    <source>
        <strain evidence="1 2">DSM 15345</strain>
    </source>
</reference>
<dbReference type="Proteomes" id="UP000198703">
    <property type="component" value="Unassembled WGS sequence"/>
</dbReference>
<dbReference type="EMBL" id="FNQM01000033">
    <property type="protein sequence ID" value="SEB03042.1"/>
    <property type="molecule type" value="Genomic_DNA"/>
</dbReference>
<dbReference type="OrthoDB" id="7857490at2"/>
<gene>
    <name evidence="1" type="ORF">SAMN05444370_13311</name>
</gene>
<dbReference type="AlphaFoldDB" id="A0A1H4G2V1"/>
<evidence type="ECO:0008006" key="3">
    <source>
        <dbReference type="Google" id="ProtNLM"/>
    </source>
</evidence>
<dbReference type="RefSeq" id="WP_093256485.1">
    <property type="nucleotide sequence ID" value="NZ_FNQM01000033.1"/>
</dbReference>
<organism evidence="1 2">
    <name type="scientific">Rubrimonas cliftonensis</name>
    <dbReference type="NCBI Taxonomy" id="89524"/>
    <lineage>
        <taxon>Bacteria</taxon>
        <taxon>Pseudomonadati</taxon>
        <taxon>Pseudomonadota</taxon>
        <taxon>Alphaproteobacteria</taxon>
        <taxon>Rhodobacterales</taxon>
        <taxon>Paracoccaceae</taxon>
        <taxon>Rubrimonas</taxon>
    </lineage>
</organism>
<name>A0A1H4G2V1_9RHOB</name>
<keyword evidence="2" id="KW-1185">Reference proteome</keyword>
<protein>
    <recommendedName>
        <fullName evidence="3">MetA-pathway of phenol degradation</fullName>
    </recommendedName>
</protein>
<evidence type="ECO:0000313" key="2">
    <source>
        <dbReference type="Proteomes" id="UP000198703"/>
    </source>
</evidence>
<proteinExistence type="predicted"/>
<evidence type="ECO:0000313" key="1">
    <source>
        <dbReference type="EMBL" id="SEB03042.1"/>
    </source>
</evidence>